<name>A0A0F4V3L4_PSEFL</name>
<evidence type="ECO:0000313" key="1">
    <source>
        <dbReference type="EMBL" id="KJZ63309.1"/>
    </source>
</evidence>
<dbReference type="Gene3D" id="2.30.110.20">
    <property type="entry name" value="Hcp1-like"/>
    <property type="match status" value="1"/>
</dbReference>
<dbReference type="Pfam" id="PF05638">
    <property type="entry name" value="T6SS_HCP"/>
    <property type="match status" value="1"/>
</dbReference>
<dbReference type="EMBL" id="LACH01000055">
    <property type="protein sequence ID" value="KJZ63309.1"/>
    <property type="molecule type" value="Genomic_DNA"/>
</dbReference>
<organism evidence="1 2">
    <name type="scientific">Pseudomonas fluorescens</name>
    <dbReference type="NCBI Taxonomy" id="294"/>
    <lineage>
        <taxon>Bacteria</taxon>
        <taxon>Pseudomonadati</taxon>
        <taxon>Pseudomonadota</taxon>
        <taxon>Gammaproteobacteria</taxon>
        <taxon>Pseudomonadales</taxon>
        <taxon>Pseudomonadaceae</taxon>
        <taxon>Pseudomonas</taxon>
    </lineage>
</organism>
<dbReference type="RefSeq" id="WP_046055909.1">
    <property type="nucleotide sequence ID" value="NZ_LACH01000055.1"/>
</dbReference>
<evidence type="ECO:0000313" key="2">
    <source>
        <dbReference type="Proteomes" id="UP000033400"/>
    </source>
</evidence>
<gene>
    <name evidence="1" type="ORF">VD17_23600</name>
</gene>
<reference evidence="1 2" key="1">
    <citation type="submission" date="2015-03" db="EMBL/GenBank/DDBJ databases">
        <title>Comparative genomics of Pseudomonas insights into diversity of traits involved in vanlence and defense.</title>
        <authorList>
            <person name="Qin Y."/>
        </authorList>
    </citation>
    <scope>NUCLEOTIDE SEQUENCE [LARGE SCALE GENOMIC DNA]</scope>
    <source>
        <strain evidence="1 2">H24</strain>
    </source>
</reference>
<dbReference type="InterPro" id="IPR036624">
    <property type="entry name" value="Hcp1-lik_sf"/>
</dbReference>
<sequence length="166" mass="18290">MANHGYMRITGKRQGLISAGCSGVESIGSKCQIAHKDEIMILAYSHNMITGNDGGVSGGRGKHLPIMITKNIDKSSPLLASALHEREDIECTIFFYRTSPAGGQDKYYKIQLTGAKIAHINLQVPHAIHMNDAEPQEMVSIRYRDITWTHVQAGTCAYSTWGIEDE</sequence>
<proteinExistence type="predicted"/>
<comment type="caution">
    <text evidence="1">The sequence shown here is derived from an EMBL/GenBank/DDBJ whole genome shotgun (WGS) entry which is preliminary data.</text>
</comment>
<dbReference type="OrthoDB" id="5674026at2"/>
<dbReference type="SUPFAM" id="SSF141452">
    <property type="entry name" value="Hcp1-like"/>
    <property type="match status" value="1"/>
</dbReference>
<protein>
    <submittedName>
        <fullName evidence="1">Hcp</fullName>
    </submittedName>
</protein>
<dbReference type="InterPro" id="IPR008514">
    <property type="entry name" value="T6SS_Hcp"/>
</dbReference>
<accession>A0A0F4V3L4</accession>
<dbReference type="NCBIfam" id="TIGR03344">
    <property type="entry name" value="VI_effect_Hcp1"/>
    <property type="match status" value="1"/>
</dbReference>
<dbReference type="PATRIC" id="fig|294.133.peg.4562"/>
<dbReference type="PANTHER" id="PTHR34319">
    <property type="entry name" value="MAJOR EXPORTED PROTEIN"/>
    <property type="match status" value="1"/>
</dbReference>
<dbReference type="InterPro" id="IPR052947">
    <property type="entry name" value="T6SS_Hcp1_domain"/>
</dbReference>
<dbReference type="AlphaFoldDB" id="A0A0F4V3L4"/>
<dbReference type="Proteomes" id="UP000033400">
    <property type="component" value="Unassembled WGS sequence"/>
</dbReference>
<dbReference type="PANTHER" id="PTHR34319:SF7">
    <property type="entry name" value="HNH ENDONUCLEASE DOMAIN-CONTAINING PROTEIN"/>
    <property type="match status" value="1"/>
</dbReference>